<dbReference type="InterPro" id="IPR017871">
    <property type="entry name" value="ABC_transporter-like_CS"/>
</dbReference>
<dbReference type="GO" id="GO:0140359">
    <property type="term" value="F:ABC-type transporter activity"/>
    <property type="evidence" value="ECO:0007669"/>
    <property type="project" value="UniProtKB-ARBA"/>
</dbReference>
<dbReference type="Pfam" id="PF08402">
    <property type="entry name" value="TOBE_2"/>
    <property type="match status" value="1"/>
</dbReference>
<evidence type="ECO:0000256" key="2">
    <source>
        <dbReference type="ARBA" id="ARBA00022741"/>
    </source>
</evidence>
<dbReference type="AlphaFoldDB" id="A0A1M5YBT7"/>
<evidence type="ECO:0000256" key="3">
    <source>
        <dbReference type="ARBA" id="ARBA00022840"/>
    </source>
</evidence>
<name>A0A1M5YBT7_9FIRM</name>
<dbReference type="FunFam" id="3.40.50.300:FF:000042">
    <property type="entry name" value="Maltose/maltodextrin ABC transporter, ATP-binding protein"/>
    <property type="match status" value="1"/>
</dbReference>
<dbReference type="PANTHER" id="PTHR42781">
    <property type="entry name" value="SPERMIDINE/PUTRESCINE IMPORT ATP-BINDING PROTEIN POTA"/>
    <property type="match status" value="1"/>
</dbReference>
<dbReference type="SUPFAM" id="SSF50331">
    <property type="entry name" value="MOP-like"/>
    <property type="match status" value="1"/>
</dbReference>
<dbReference type="GO" id="GO:0016887">
    <property type="term" value="F:ATP hydrolysis activity"/>
    <property type="evidence" value="ECO:0007669"/>
    <property type="project" value="InterPro"/>
</dbReference>
<keyword evidence="1" id="KW-0813">Transport</keyword>
<dbReference type="SMART" id="SM00382">
    <property type="entry name" value="AAA"/>
    <property type="match status" value="1"/>
</dbReference>
<dbReference type="GO" id="GO:0005524">
    <property type="term" value="F:ATP binding"/>
    <property type="evidence" value="ECO:0007669"/>
    <property type="project" value="UniProtKB-KW"/>
</dbReference>
<dbReference type="Gene3D" id="3.40.50.300">
    <property type="entry name" value="P-loop containing nucleotide triphosphate hydrolases"/>
    <property type="match status" value="1"/>
</dbReference>
<dbReference type="GO" id="GO:0043190">
    <property type="term" value="C:ATP-binding cassette (ABC) transporter complex"/>
    <property type="evidence" value="ECO:0007669"/>
    <property type="project" value="InterPro"/>
</dbReference>
<protein>
    <submittedName>
        <fullName evidence="5">Iron(III) transport system ATP-binding protein</fullName>
    </submittedName>
</protein>
<dbReference type="PANTHER" id="PTHR42781:SF4">
    <property type="entry name" value="SPERMIDINE_PUTRESCINE IMPORT ATP-BINDING PROTEIN POTA"/>
    <property type="match status" value="1"/>
</dbReference>
<dbReference type="InterPro" id="IPR008995">
    <property type="entry name" value="Mo/tungstate-bd_C_term_dom"/>
</dbReference>
<keyword evidence="2" id="KW-0547">Nucleotide-binding</keyword>
<dbReference type="Pfam" id="PF00005">
    <property type="entry name" value="ABC_tran"/>
    <property type="match status" value="1"/>
</dbReference>
<dbReference type="PROSITE" id="PS50893">
    <property type="entry name" value="ABC_TRANSPORTER_2"/>
    <property type="match status" value="1"/>
</dbReference>
<evidence type="ECO:0000259" key="4">
    <source>
        <dbReference type="PROSITE" id="PS50893"/>
    </source>
</evidence>
<dbReference type="InterPro" id="IPR050093">
    <property type="entry name" value="ABC_SmlMolc_Importer"/>
</dbReference>
<reference evidence="5 6" key="1">
    <citation type="submission" date="2016-11" db="EMBL/GenBank/DDBJ databases">
        <authorList>
            <person name="Jaros S."/>
            <person name="Januszkiewicz K."/>
            <person name="Wedrychowicz H."/>
        </authorList>
    </citation>
    <scope>NUCLEOTIDE SEQUENCE [LARGE SCALE GENOMIC DNA]</scope>
    <source>
        <strain evidence="5 6">DSM 13106</strain>
    </source>
</reference>
<gene>
    <name evidence="5" type="ORF">SAMN02745180_02066</name>
</gene>
<dbReference type="Proteomes" id="UP000184389">
    <property type="component" value="Unassembled WGS sequence"/>
</dbReference>
<sequence>METLRLENIDKKFGDNIALNNINFSIDEGKLFTFLGPSGCGKTTILRIIAGFLEPDNGKVYIGNKDITNLPPESREVGMVFQNYALFPHLNVYENIAYGLKVKKLPKKTIDEKVNYYLKLVNLSEYSNRKIYELSGGEQQRVALARSLAIEPKILLLDEPLSNLDAKLRDKMRMEIRELQQKLGITTIFVTHDQGEALTISDKIAVFDKGICVQIGTPREVYNNPTNSFVASFIGETNLFKVNDILPFNIPSNKKGEFISIRPQEIELTREFDGDKNSFRARIESIQFNGISMDYICNIDGTKLKVTMLNTENSGNGLSINDEICLKINPDSIKVID</sequence>
<accession>A0A1M5YBT7</accession>
<dbReference type="InterPro" id="IPR027417">
    <property type="entry name" value="P-loop_NTPase"/>
</dbReference>
<proteinExistence type="predicted"/>
<dbReference type="InterPro" id="IPR013611">
    <property type="entry name" value="Transp-assoc_OB_typ2"/>
</dbReference>
<dbReference type="EMBL" id="FQXR01000010">
    <property type="protein sequence ID" value="SHI08963.1"/>
    <property type="molecule type" value="Genomic_DNA"/>
</dbReference>
<organism evidence="5 6">
    <name type="scientific">Sporanaerobacter acetigenes DSM 13106</name>
    <dbReference type="NCBI Taxonomy" id="1123281"/>
    <lineage>
        <taxon>Bacteria</taxon>
        <taxon>Bacillati</taxon>
        <taxon>Bacillota</taxon>
        <taxon>Tissierellia</taxon>
        <taxon>Tissierellales</taxon>
        <taxon>Sporanaerobacteraceae</taxon>
        <taxon>Sporanaerobacter</taxon>
    </lineage>
</organism>
<dbReference type="InterPro" id="IPR003439">
    <property type="entry name" value="ABC_transporter-like_ATP-bd"/>
</dbReference>
<evidence type="ECO:0000313" key="6">
    <source>
        <dbReference type="Proteomes" id="UP000184389"/>
    </source>
</evidence>
<keyword evidence="3 5" id="KW-0067">ATP-binding</keyword>
<dbReference type="SUPFAM" id="SSF52540">
    <property type="entry name" value="P-loop containing nucleoside triphosphate hydrolases"/>
    <property type="match status" value="1"/>
</dbReference>
<dbReference type="PROSITE" id="PS00211">
    <property type="entry name" value="ABC_TRANSPORTER_1"/>
    <property type="match status" value="1"/>
</dbReference>
<keyword evidence="6" id="KW-1185">Reference proteome</keyword>
<dbReference type="InterPro" id="IPR003593">
    <property type="entry name" value="AAA+_ATPase"/>
</dbReference>
<feature type="domain" description="ABC transporter" evidence="4">
    <location>
        <begin position="4"/>
        <end position="234"/>
    </location>
</feature>
<evidence type="ECO:0000313" key="5">
    <source>
        <dbReference type="EMBL" id="SHI08963.1"/>
    </source>
</evidence>
<dbReference type="STRING" id="1123281.SAMN02745180_02066"/>
<dbReference type="OrthoDB" id="9802264at2"/>
<evidence type="ECO:0000256" key="1">
    <source>
        <dbReference type="ARBA" id="ARBA00022448"/>
    </source>
</evidence>
<dbReference type="RefSeq" id="WP_072744717.1">
    <property type="nucleotide sequence ID" value="NZ_FQXR01000010.1"/>
</dbReference>